<dbReference type="AlphaFoldDB" id="A0A1X7KKD9"/>
<comment type="similarity">
    <text evidence="4">Belongs to the nitrite and sulfite reductase 4Fe-4S domain family.</text>
</comment>
<dbReference type="InterPro" id="IPR041854">
    <property type="entry name" value="BFD-like_2Fe2S-bd_dom_sf"/>
</dbReference>
<sequence>MPESPLRVVVIGYGPVGARLVDELLPAVSAGLIELTVVGAEADAAYNRVLIAELAMGRAERETLDVTDPEEAIAAGVSVRTGVCAVSIERTRRTVTLSDGSVIGYDRIVLATGARANVPTLAGVTRLRYDYRRPADDARLLDSAEAPLPRGVTALRDLADADTVARAVGLGQKILVLGAGVLGMELALAAAEAGAEVGVVYHGEIPMARQLDRGAGLLLARGARHSAVSMISHSPAESVIFRQDSDGVDRFDALVCADGKQIFADLLVLSCGVGARSELARLAGLDVATGILVDENLTSWSDERIHAIGDCAQIAARPRIGDSQAPPRGAPSGLIGPGWRQADWLARALIAVASGVEKPAPLEADRSAVVMLKASGIDVVAVGDVSRDPLDDLADDVHGTAAAHTSGCLHEPPRRVSSWMDAEHGRYVKMITRGGVLEALVCVGMPRAAAELTLLFERRSELPTDRSVLLRHDGPDFDDASAGDAFAEDATVCWCNAVTVGAITSAAEAGNSTVTCIGKATRAGTGCGGCKERIGQVLERAAVLTT</sequence>
<dbReference type="GO" id="GO:0051536">
    <property type="term" value="F:iron-sulfur cluster binding"/>
    <property type="evidence" value="ECO:0007669"/>
    <property type="project" value="UniProtKB-KW"/>
</dbReference>
<evidence type="ECO:0000256" key="4">
    <source>
        <dbReference type="ARBA" id="ARBA00010429"/>
    </source>
</evidence>
<comment type="pathway">
    <text evidence="3">Nitrogen metabolism; nitrate reduction (assimilation).</text>
</comment>
<feature type="domain" description="BFD-like [2Fe-2S]-binding" evidence="10">
    <location>
        <begin position="492"/>
        <end position="539"/>
    </location>
</feature>
<keyword evidence="9" id="KW-0411">Iron-sulfur</keyword>
<evidence type="ECO:0000256" key="3">
    <source>
        <dbReference type="ARBA" id="ARBA00005096"/>
    </source>
</evidence>
<dbReference type="PANTHER" id="PTHR43809">
    <property type="entry name" value="NITRITE REDUCTASE (NADH) LARGE SUBUNIT"/>
    <property type="match status" value="1"/>
</dbReference>
<evidence type="ECO:0000256" key="9">
    <source>
        <dbReference type="ARBA" id="ARBA00023014"/>
    </source>
</evidence>
<dbReference type="Gene3D" id="3.50.50.60">
    <property type="entry name" value="FAD/NAD(P)-binding domain"/>
    <property type="match status" value="2"/>
</dbReference>
<comment type="cofactor">
    <cofactor evidence="1">
        <name>siroheme</name>
        <dbReference type="ChEBI" id="CHEBI:60052"/>
    </cofactor>
</comment>
<dbReference type="SUPFAM" id="SSF51905">
    <property type="entry name" value="FAD/NAD(P)-binding domain"/>
    <property type="match status" value="2"/>
</dbReference>
<keyword evidence="5" id="KW-0349">Heme</keyword>
<protein>
    <submittedName>
        <fullName evidence="12">Assimilatory nitrate reductase (NADH) beta subunit</fullName>
    </submittedName>
</protein>
<evidence type="ECO:0000313" key="12">
    <source>
        <dbReference type="EMBL" id="SMG41600.1"/>
    </source>
</evidence>
<dbReference type="EMBL" id="FXAY01000004">
    <property type="protein sequence ID" value="SMG41600.1"/>
    <property type="molecule type" value="Genomic_DNA"/>
</dbReference>
<keyword evidence="13" id="KW-1185">Reference proteome</keyword>
<keyword evidence="8" id="KW-0408">Iron</keyword>
<keyword evidence="6" id="KW-0479">Metal-binding</keyword>
<evidence type="ECO:0000256" key="6">
    <source>
        <dbReference type="ARBA" id="ARBA00022723"/>
    </source>
</evidence>
<dbReference type="InterPro" id="IPR007419">
    <property type="entry name" value="BFD-like_2Fe2S-bd_dom"/>
</dbReference>
<dbReference type="InterPro" id="IPR036188">
    <property type="entry name" value="FAD/NAD-bd_sf"/>
</dbReference>
<dbReference type="Proteomes" id="UP000193244">
    <property type="component" value="Unassembled WGS sequence"/>
</dbReference>
<organism evidence="12 13">
    <name type="scientific">Agreia pratensis</name>
    <dbReference type="NCBI Taxonomy" id="150121"/>
    <lineage>
        <taxon>Bacteria</taxon>
        <taxon>Bacillati</taxon>
        <taxon>Actinomycetota</taxon>
        <taxon>Actinomycetes</taxon>
        <taxon>Micrococcales</taxon>
        <taxon>Microbacteriaceae</taxon>
        <taxon>Agreia</taxon>
    </lineage>
</organism>
<dbReference type="Gene3D" id="1.10.10.1100">
    <property type="entry name" value="BFD-like [2Fe-2S]-binding domain"/>
    <property type="match status" value="1"/>
</dbReference>
<dbReference type="PANTHER" id="PTHR43809:SF1">
    <property type="entry name" value="NITRITE REDUCTASE (NADH) LARGE SUBUNIT"/>
    <property type="match status" value="1"/>
</dbReference>
<evidence type="ECO:0000259" key="11">
    <source>
        <dbReference type="Pfam" id="PF07992"/>
    </source>
</evidence>
<feature type="domain" description="FAD/NAD(P)-binding" evidence="11">
    <location>
        <begin position="7"/>
        <end position="315"/>
    </location>
</feature>
<dbReference type="InterPro" id="IPR023753">
    <property type="entry name" value="FAD/NAD-binding_dom"/>
</dbReference>
<dbReference type="Pfam" id="PF07992">
    <property type="entry name" value="Pyr_redox_2"/>
    <property type="match status" value="1"/>
</dbReference>
<gene>
    <name evidence="12" type="ORF">SAMN06296010_2622</name>
</gene>
<evidence type="ECO:0000256" key="2">
    <source>
        <dbReference type="ARBA" id="ARBA00001966"/>
    </source>
</evidence>
<dbReference type="GO" id="GO:0016491">
    <property type="term" value="F:oxidoreductase activity"/>
    <property type="evidence" value="ECO:0007669"/>
    <property type="project" value="UniProtKB-KW"/>
</dbReference>
<dbReference type="InterPro" id="IPR052034">
    <property type="entry name" value="NasD-like"/>
</dbReference>
<reference evidence="13" key="1">
    <citation type="submission" date="2017-04" db="EMBL/GenBank/DDBJ databases">
        <authorList>
            <person name="Varghese N."/>
            <person name="Submissions S."/>
        </authorList>
    </citation>
    <scope>NUCLEOTIDE SEQUENCE [LARGE SCALE GENOMIC DNA]</scope>
    <source>
        <strain evidence="13">VKM Ac-2510</strain>
    </source>
</reference>
<proteinExistence type="inferred from homology"/>
<dbReference type="RefSeq" id="WP_085486710.1">
    <property type="nucleotide sequence ID" value="NZ_FXAY01000004.1"/>
</dbReference>
<dbReference type="PRINTS" id="PR00368">
    <property type="entry name" value="FADPNR"/>
</dbReference>
<dbReference type="GO" id="GO:0046872">
    <property type="term" value="F:metal ion binding"/>
    <property type="evidence" value="ECO:0007669"/>
    <property type="project" value="UniProtKB-KW"/>
</dbReference>
<dbReference type="OrthoDB" id="1145at2"/>
<dbReference type="PRINTS" id="PR00411">
    <property type="entry name" value="PNDRDTASEI"/>
</dbReference>
<dbReference type="Pfam" id="PF04324">
    <property type="entry name" value="Fer2_BFD"/>
    <property type="match status" value="1"/>
</dbReference>
<evidence type="ECO:0000256" key="7">
    <source>
        <dbReference type="ARBA" id="ARBA00023002"/>
    </source>
</evidence>
<comment type="cofactor">
    <cofactor evidence="2">
        <name>[4Fe-4S] cluster</name>
        <dbReference type="ChEBI" id="CHEBI:49883"/>
    </cofactor>
</comment>
<evidence type="ECO:0000313" key="13">
    <source>
        <dbReference type="Proteomes" id="UP000193244"/>
    </source>
</evidence>
<dbReference type="STRING" id="150121.SAMN06296010_2622"/>
<accession>A0A1X7KKD9</accession>
<evidence type="ECO:0000256" key="8">
    <source>
        <dbReference type="ARBA" id="ARBA00023004"/>
    </source>
</evidence>
<name>A0A1X7KKD9_9MICO</name>
<evidence type="ECO:0000256" key="1">
    <source>
        <dbReference type="ARBA" id="ARBA00001929"/>
    </source>
</evidence>
<keyword evidence="7" id="KW-0560">Oxidoreductase</keyword>
<evidence type="ECO:0000259" key="10">
    <source>
        <dbReference type="Pfam" id="PF04324"/>
    </source>
</evidence>
<evidence type="ECO:0000256" key="5">
    <source>
        <dbReference type="ARBA" id="ARBA00022617"/>
    </source>
</evidence>